<dbReference type="EMBL" id="CP036299">
    <property type="protein sequence ID" value="QDV30832.1"/>
    <property type="molecule type" value="Genomic_DNA"/>
</dbReference>
<dbReference type="InterPro" id="IPR016181">
    <property type="entry name" value="Acyl_CoA_acyltransferase"/>
</dbReference>
<dbReference type="SUPFAM" id="SSF55729">
    <property type="entry name" value="Acyl-CoA N-acyltransferases (Nat)"/>
    <property type="match status" value="1"/>
</dbReference>
<dbReference type="InterPro" id="IPR000182">
    <property type="entry name" value="GNAT_dom"/>
</dbReference>
<reference evidence="2 3" key="1">
    <citation type="submission" date="2019-02" db="EMBL/GenBank/DDBJ databases">
        <title>Deep-cultivation of Planctomycetes and their phenomic and genomic characterization uncovers novel biology.</title>
        <authorList>
            <person name="Wiegand S."/>
            <person name="Jogler M."/>
            <person name="Boedeker C."/>
            <person name="Pinto D."/>
            <person name="Vollmers J."/>
            <person name="Rivas-Marin E."/>
            <person name="Kohn T."/>
            <person name="Peeters S.H."/>
            <person name="Heuer A."/>
            <person name="Rast P."/>
            <person name="Oberbeckmann S."/>
            <person name="Bunk B."/>
            <person name="Jeske O."/>
            <person name="Meyerdierks A."/>
            <person name="Storesund J.E."/>
            <person name="Kallscheuer N."/>
            <person name="Luecker S."/>
            <person name="Lage O.M."/>
            <person name="Pohl T."/>
            <person name="Merkel B.J."/>
            <person name="Hornburger P."/>
            <person name="Mueller R.-W."/>
            <person name="Bruemmer F."/>
            <person name="Labrenz M."/>
            <person name="Spormann A.M."/>
            <person name="Op den Camp H."/>
            <person name="Overmann J."/>
            <person name="Amann R."/>
            <person name="Jetten M.S.M."/>
            <person name="Mascher T."/>
            <person name="Medema M.H."/>
            <person name="Devos D.P."/>
            <person name="Kaster A.-K."/>
            <person name="Ovreas L."/>
            <person name="Rohde M."/>
            <person name="Galperin M.Y."/>
            <person name="Jogler C."/>
        </authorList>
    </citation>
    <scope>NUCLEOTIDE SEQUENCE [LARGE SCALE GENOMIC DNA]</scope>
    <source>
        <strain evidence="2 3">Spb1</strain>
    </source>
</reference>
<dbReference type="Gene3D" id="3.40.630.30">
    <property type="match status" value="1"/>
</dbReference>
<protein>
    <recommendedName>
        <fullName evidence="1">N-acetyltransferase domain-containing protein</fullName>
    </recommendedName>
</protein>
<dbReference type="GO" id="GO:0016747">
    <property type="term" value="F:acyltransferase activity, transferring groups other than amino-acyl groups"/>
    <property type="evidence" value="ECO:0007669"/>
    <property type="project" value="InterPro"/>
</dbReference>
<dbReference type="CDD" id="cd04301">
    <property type="entry name" value="NAT_SF"/>
    <property type="match status" value="1"/>
</dbReference>
<evidence type="ECO:0000313" key="2">
    <source>
        <dbReference type="EMBL" id="QDV30832.1"/>
    </source>
</evidence>
<sequence>MSKARPAISHLRVLRSRTRQSTRAANRAESEIKGFWPRPGYLSHYVQEGKRLNFRPHNAEEANAIVHLFTSVFADSEGEAEGALIGKLAADLFETTDHLDLFNYVAVDGDCVVASIFFTRLEFDNNRIVFILAPVAVCSDRQRQGIGQDLICHGLNDLTQRGVDFVLTYGDPEFYRKVGFQQISPTETRAPFRLSQPEGWLGRSLNGQSIEALSGVCTCVNALNDPVYW</sequence>
<dbReference type="Proteomes" id="UP000315349">
    <property type="component" value="Chromosome"/>
</dbReference>
<dbReference type="AlphaFoldDB" id="A0A518GQE6"/>
<keyword evidence="3" id="KW-1185">Reference proteome</keyword>
<evidence type="ECO:0000259" key="1">
    <source>
        <dbReference type="PROSITE" id="PS51186"/>
    </source>
</evidence>
<dbReference type="Pfam" id="PF13527">
    <property type="entry name" value="Acetyltransf_9"/>
    <property type="match status" value="1"/>
</dbReference>
<proteinExistence type="predicted"/>
<gene>
    <name evidence="2" type="ORF">Spb1_27670</name>
</gene>
<dbReference type="KEGG" id="peh:Spb1_27670"/>
<dbReference type="PROSITE" id="PS51186">
    <property type="entry name" value="GNAT"/>
    <property type="match status" value="1"/>
</dbReference>
<evidence type="ECO:0000313" key="3">
    <source>
        <dbReference type="Proteomes" id="UP000315349"/>
    </source>
</evidence>
<organism evidence="2 3">
    <name type="scientific">Planctopirus ephydatiae</name>
    <dbReference type="NCBI Taxonomy" id="2528019"/>
    <lineage>
        <taxon>Bacteria</taxon>
        <taxon>Pseudomonadati</taxon>
        <taxon>Planctomycetota</taxon>
        <taxon>Planctomycetia</taxon>
        <taxon>Planctomycetales</taxon>
        <taxon>Planctomycetaceae</taxon>
        <taxon>Planctopirus</taxon>
    </lineage>
</organism>
<name>A0A518GQE6_9PLAN</name>
<accession>A0A518GQE6</accession>
<feature type="domain" description="N-acetyltransferase" evidence="1">
    <location>
        <begin position="52"/>
        <end position="199"/>
    </location>
</feature>